<dbReference type="EMBL" id="CAJPDQ010000021">
    <property type="protein sequence ID" value="CAF9924209.1"/>
    <property type="molecule type" value="Genomic_DNA"/>
</dbReference>
<evidence type="ECO:0000313" key="3">
    <source>
        <dbReference type="Proteomes" id="UP000664169"/>
    </source>
</evidence>
<sequence length="768" mass="86700">MKRQTSDEHLQFGRHTHIRLLPQDETGDHDDTDLLEQIDAQLSSCAAAVFKTNSKIKRVRDGKTSIVERAVCQRHQTNYCMLTRIQIRKIWLDMSENDINESKDQIQACILNLQLSLHLVNLQATYIAPKIANKPLVDKITEIHKLLTTTKVDKDLQECADIYIKKGTTLYEQSVASSVGGFASQMQPKAIAEWLENMQALRVDELSGVAIVPDDDISSPSISQETEETVPTSMQDPQSASVCSPGIVDDDENEFAAELVQSTIAAGRKFYAEDKYEEAEARLKECLALMRRLSETHRRGYEFNEIHLLLSLCAFHLHDLATAETALLSALERNTDTIAHAMLQFEAGAALAVVYARLKKYDLAELNCENAYRGRRKLFGKEHEACYESLALLAYIYDLQSITARADTYRSMIPKDKQETLRQRCEELLQESMMLAYGKPSDNWSASIMLQALGSAKVTHTLKVVNDTAATCLAFSPSGKNLASGHGGLWRKGWPTGRHYKQLSIRVWDTSTGQLLLWHRGSWKKTKTLYLNSLAFTPDGRQLISTHTEHRKAQGFWSDLMPGYTVQTLATGNVLHQSRNTDPWLEDVSSDGSLIALSDRNGLGVFSMEYYSKVQTLKTCHRGRFNKDNDIAGSSQDDDSIHTWMWDSRTEWIFKAPRPASMQGTLLRLTAMAFNTDGNIVIFLRQYKGEHIYIAVPQLGLWTAVPAQYDTDSVCEFSQGAEYLMFQNGGPRQYCLKVLDIREQLKLAEMLPLPQVDIQDAEDEEDSW</sequence>
<accession>A0A8H3FIS3</accession>
<dbReference type="AlphaFoldDB" id="A0A8H3FIS3"/>
<name>A0A8H3FIS3_9LECA</name>
<evidence type="ECO:0000256" key="1">
    <source>
        <dbReference type="SAM" id="MobiDB-lite"/>
    </source>
</evidence>
<organism evidence="2 3">
    <name type="scientific">Gomphillus americanus</name>
    <dbReference type="NCBI Taxonomy" id="1940652"/>
    <lineage>
        <taxon>Eukaryota</taxon>
        <taxon>Fungi</taxon>
        <taxon>Dikarya</taxon>
        <taxon>Ascomycota</taxon>
        <taxon>Pezizomycotina</taxon>
        <taxon>Lecanoromycetes</taxon>
        <taxon>OSLEUM clade</taxon>
        <taxon>Ostropomycetidae</taxon>
        <taxon>Ostropales</taxon>
        <taxon>Graphidaceae</taxon>
        <taxon>Gomphilloideae</taxon>
        <taxon>Gomphillus</taxon>
    </lineage>
</organism>
<gene>
    <name evidence="2" type="ORF">GOMPHAMPRED_003552</name>
</gene>
<proteinExistence type="predicted"/>
<dbReference type="Gene3D" id="1.25.40.10">
    <property type="entry name" value="Tetratricopeptide repeat domain"/>
    <property type="match status" value="1"/>
</dbReference>
<protein>
    <submittedName>
        <fullName evidence="2">Uncharacterized protein</fullName>
    </submittedName>
</protein>
<feature type="compositionally biased region" description="Polar residues" evidence="1">
    <location>
        <begin position="229"/>
        <end position="239"/>
    </location>
</feature>
<dbReference type="SUPFAM" id="SSF48452">
    <property type="entry name" value="TPR-like"/>
    <property type="match status" value="1"/>
</dbReference>
<dbReference type="OrthoDB" id="3946649at2759"/>
<dbReference type="InterPro" id="IPR011990">
    <property type="entry name" value="TPR-like_helical_dom_sf"/>
</dbReference>
<dbReference type="SUPFAM" id="SSF82171">
    <property type="entry name" value="DPP6 N-terminal domain-like"/>
    <property type="match status" value="1"/>
</dbReference>
<reference evidence="2" key="1">
    <citation type="submission" date="2021-03" db="EMBL/GenBank/DDBJ databases">
        <authorList>
            <person name="Tagirdzhanova G."/>
        </authorList>
    </citation>
    <scope>NUCLEOTIDE SEQUENCE</scope>
</reference>
<evidence type="ECO:0000313" key="2">
    <source>
        <dbReference type="EMBL" id="CAF9924209.1"/>
    </source>
</evidence>
<comment type="caution">
    <text evidence="2">The sequence shown here is derived from an EMBL/GenBank/DDBJ whole genome shotgun (WGS) entry which is preliminary data.</text>
</comment>
<dbReference type="Gene3D" id="2.130.10.10">
    <property type="entry name" value="YVTN repeat-like/Quinoprotein amine dehydrogenase"/>
    <property type="match status" value="1"/>
</dbReference>
<dbReference type="InterPro" id="IPR015943">
    <property type="entry name" value="WD40/YVTN_repeat-like_dom_sf"/>
</dbReference>
<feature type="region of interest" description="Disordered" evidence="1">
    <location>
        <begin position="217"/>
        <end position="239"/>
    </location>
</feature>
<keyword evidence="3" id="KW-1185">Reference proteome</keyword>
<dbReference type="Proteomes" id="UP000664169">
    <property type="component" value="Unassembled WGS sequence"/>
</dbReference>